<dbReference type="AlphaFoldDB" id="A0A183EPT8"/>
<dbReference type="WBParaSite" id="GPUH_0002300701-mRNA-1">
    <property type="protein sequence ID" value="GPUH_0002300701-mRNA-1"/>
    <property type="gene ID" value="GPUH_0002300701"/>
</dbReference>
<protein>
    <submittedName>
        <fullName evidence="1 3">Uncharacterized protein</fullName>
    </submittedName>
</protein>
<reference evidence="3" key="1">
    <citation type="submission" date="2016-06" db="UniProtKB">
        <authorList>
            <consortium name="WormBaseParasite"/>
        </authorList>
    </citation>
    <scope>IDENTIFICATION</scope>
</reference>
<sequence length="128" mass="14386">MSRTKLLLISPGYSTGCEYPIPVILLRCFGAPGIAVPGHTILCSTTSAGSNAQILSSSQHQPYYLRPGYRFKTNLQVQQQNILDLSDGPGRRLRKNVTNVRRHIDYISNVLNHFEVCSLFFRSTKNLF</sequence>
<evidence type="ECO:0000313" key="1">
    <source>
        <dbReference type="EMBL" id="VDN40808.1"/>
    </source>
</evidence>
<keyword evidence="2" id="KW-1185">Reference proteome</keyword>
<reference evidence="1 2" key="2">
    <citation type="submission" date="2018-11" db="EMBL/GenBank/DDBJ databases">
        <authorList>
            <consortium name="Pathogen Informatics"/>
        </authorList>
    </citation>
    <scope>NUCLEOTIDE SEQUENCE [LARGE SCALE GENOMIC DNA]</scope>
</reference>
<evidence type="ECO:0000313" key="2">
    <source>
        <dbReference type="Proteomes" id="UP000271098"/>
    </source>
</evidence>
<evidence type="ECO:0000313" key="3">
    <source>
        <dbReference type="WBParaSite" id="GPUH_0002300701-mRNA-1"/>
    </source>
</evidence>
<accession>A0A183EPT8</accession>
<proteinExistence type="predicted"/>
<gene>
    <name evidence="1" type="ORF">GPUH_LOCUS22979</name>
</gene>
<name>A0A183EPT8_9BILA</name>
<organism evidence="3">
    <name type="scientific">Gongylonema pulchrum</name>
    <dbReference type="NCBI Taxonomy" id="637853"/>
    <lineage>
        <taxon>Eukaryota</taxon>
        <taxon>Metazoa</taxon>
        <taxon>Ecdysozoa</taxon>
        <taxon>Nematoda</taxon>
        <taxon>Chromadorea</taxon>
        <taxon>Rhabditida</taxon>
        <taxon>Spirurina</taxon>
        <taxon>Spiruromorpha</taxon>
        <taxon>Spiruroidea</taxon>
        <taxon>Gongylonematidae</taxon>
        <taxon>Gongylonema</taxon>
    </lineage>
</organism>
<dbReference type="Proteomes" id="UP000271098">
    <property type="component" value="Unassembled WGS sequence"/>
</dbReference>
<dbReference type="EMBL" id="UYRT01096470">
    <property type="protein sequence ID" value="VDN40808.1"/>
    <property type="molecule type" value="Genomic_DNA"/>
</dbReference>